<reference evidence="2" key="1">
    <citation type="journal article" date="2024" name="Proc. Natl. Acad. Sci. U.S.A.">
        <title>Extraordinary preservation of gene collinearity over three hundred million years revealed in homosporous lycophytes.</title>
        <authorList>
            <person name="Li C."/>
            <person name="Wickell D."/>
            <person name="Kuo L.Y."/>
            <person name="Chen X."/>
            <person name="Nie B."/>
            <person name="Liao X."/>
            <person name="Peng D."/>
            <person name="Ji J."/>
            <person name="Jenkins J."/>
            <person name="Williams M."/>
            <person name="Shu S."/>
            <person name="Plott C."/>
            <person name="Barry K."/>
            <person name="Rajasekar S."/>
            <person name="Grimwood J."/>
            <person name="Han X."/>
            <person name="Sun S."/>
            <person name="Hou Z."/>
            <person name="He W."/>
            <person name="Dai G."/>
            <person name="Sun C."/>
            <person name="Schmutz J."/>
            <person name="Leebens-Mack J.H."/>
            <person name="Li F.W."/>
            <person name="Wang L."/>
        </authorList>
    </citation>
    <scope>NUCLEOTIDE SEQUENCE [LARGE SCALE GENOMIC DNA]</scope>
    <source>
        <strain evidence="2">cv. PW_Plant_1</strain>
    </source>
</reference>
<dbReference type="Proteomes" id="UP001162992">
    <property type="component" value="Chromosome 3"/>
</dbReference>
<organism evidence="1 2">
    <name type="scientific">Diphasiastrum complanatum</name>
    <name type="common">Issler's clubmoss</name>
    <name type="synonym">Lycopodium complanatum</name>
    <dbReference type="NCBI Taxonomy" id="34168"/>
    <lineage>
        <taxon>Eukaryota</taxon>
        <taxon>Viridiplantae</taxon>
        <taxon>Streptophyta</taxon>
        <taxon>Embryophyta</taxon>
        <taxon>Tracheophyta</taxon>
        <taxon>Lycopodiopsida</taxon>
        <taxon>Lycopodiales</taxon>
        <taxon>Lycopodiaceae</taxon>
        <taxon>Lycopodioideae</taxon>
        <taxon>Diphasiastrum</taxon>
    </lineage>
</organism>
<accession>A0ACC2E7Z5</accession>
<keyword evidence="2" id="KW-1185">Reference proteome</keyword>
<gene>
    <name evidence="1" type="ORF">O6H91_03G077000</name>
</gene>
<protein>
    <submittedName>
        <fullName evidence="1">Uncharacterized protein</fullName>
    </submittedName>
</protein>
<sequence length="327" mass="35763">MQGMAALTGVQCTSTIAFSKCVHRRNSVLTCLNSRSLSFIAASNEHGRNARKREVRHGAGDSLSFLRTFLVRRSISPCKVTAAAAEDKAVAESQDLQTTKVRFMLQKDCLFGEQFNVVGGDPLLGAWDPLAALALEWTDGHIWTLELDVPVGKIYEYKFMLTGKHGKIEWQPGSNRNFQTLESSSLLIVSEPWEVEEPLSEEDSNIQTEVKEATTNEAKADGSYDFLTSVVVPDSLGTEPKFTHVGVNGPPELANETIDTNKTSCEEFPDQTGIIPQNGTSVLDANGEHVSAPEKPINYANMNSPTILLEVSKEVSKDAEETTVTEV</sequence>
<evidence type="ECO:0000313" key="2">
    <source>
        <dbReference type="Proteomes" id="UP001162992"/>
    </source>
</evidence>
<evidence type="ECO:0000313" key="1">
    <source>
        <dbReference type="EMBL" id="KAJ7562605.1"/>
    </source>
</evidence>
<proteinExistence type="predicted"/>
<dbReference type="EMBL" id="CM055094">
    <property type="protein sequence ID" value="KAJ7562605.1"/>
    <property type="molecule type" value="Genomic_DNA"/>
</dbReference>
<name>A0ACC2E7Z5_DIPCM</name>
<comment type="caution">
    <text evidence="1">The sequence shown here is derived from an EMBL/GenBank/DDBJ whole genome shotgun (WGS) entry which is preliminary data.</text>
</comment>